<dbReference type="EC" id="3.1.3.25" evidence="6"/>
<dbReference type="InterPro" id="IPR000760">
    <property type="entry name" value="Inositol_monophosphatase-like"/>
</dbReference>
<organism evidence="6">
    <name type="scientific">uncultured marine thaumarchaeote KM3_65_A09</name>
    <dbReference type="NCBI Taxonomy" id="1456223"/>
    <lineage>
        <taxon>Archaea</taxon>
        <taxon>Nitrososphaerota</taxon>
        <taxon>environmental samples</taxon>
    </lineage>
</organism>
<feature type="binding site" evidence="5">
    <location>
        <position position="221"/>
    </location>
    <ligand>
        <name>Mg(2+)</name>
        <dbReference type="ChEBI" id="CHEBI:18420"/>
        <label>1</label>
        <note>catalytic</note>
    </ligand>
</feature>
<dbReference type="GO" id="GO:0006020">
    <property type="term" value="P:inositol metabolic process"/>
    <property type="evidence" value="ECO:0007669"/>
    <property type="project" value="TreeGrafter"/>
</dbReference>
<dbReference type="GO" id="GO:0007165">
    <property type="term" value="P:signal transduction"/>
    <property type="evidence" value="ECO:0007669"/>
    <property type="project" value="TreeGrafter"/>
</dbReference>
<feature type="binding site" evidence="5">
    <location>
        <position position="96"/>
    </location>
    <ligand>
        <name>Mg(2+)</name>
        <dbReference type="ChEBI" id="CHEBI:18420"/>
        <label>1</label>
        <note>catalytic</note>
    </ligand>
</feature>
<keyword evidence="3 6" id="KW-0378">Hydrolase</keyword>
<feature type="binding site" evidence="5">
    <location>
        <position position="93"/>
    </location>
    <ligand>
        <name>Mg(2+)</name>
        <dbReference type="ChEBI" id="CHEBI:18420"/>
        <label>2</label>
    </ligand>
</feature>
<keyword evidence="4 5" id="KW-0460">Magnesium</keyword>
<gene>
    <name evidence="6" type="primary">IMPA</name>
    <name evidence="6" type="synonym">suhB</name>
</gene>
<feature type="binding site" evidence="5">
    <location>
        <position position="95"/>
    </location>
    <ligand>
        <name>Mg(2+)</name>
        <dbReference type="ChEBI" id="CHEBI:18420"/>
        <label>1</label>
        <note>catalytic</note>
    </ligand>
</feature>
<sequence>MFCLKLHMNTIEILLDVSKLVYKNVKDLAGTAEAASGDFGRGAGGDISRNIDIIAEKTVIDYLKEINFDCVILGEECGRVELSSNPKGFIIMDAIDGSANAVRGMPFFCCSLAFSTEEKLSSVTDSVVTNLSTGDLYYASKGNGAFKNDKQISVHKEKPLYKIVGINSSGSSPELMNRLAPIFEKHHHIRHMGANALEMAMFAEGLIDIFIDLRKKIRIQDLAAGYLLVKEAGGLILDENLQPLDSDLNYDTRLSFVAAANKNILEEIFSLIK</sequence>
<evidence type="ECO:0000256" key="1">
    <source>
        <dbReference type="ARBA" id="ARBA00001946"/>
    </source>
</evidence>
<dbReference type="FunFam" id="3.30.540.10:FF:000027">
    <property type="entry name" value="Fructose-1,6-bisphosphatase/inositol-1-monophosphatase"/>
    <property type="match status" value="1"/>
</dbReference>
<dbReference type="AlphaFoldDB" id="A0A075HHK8"/>
<dbReference type="FunFam" id="3.40.190.80:FF:000020">
    <property type="entry name" value="Fructose-1,6-bisphosphatase/inositol-1-monophosphatase"/>
    <property type="match status" value="1"/>
</dbReference>
<evidence type="ECO:0000256" key="3">
    <source>
        <dbReference type="ARBA" id="ARBA00022801"/>
    </source>
</evidence>
<name>A0A075HHK8_9ARCH</name>
<evidence type="ECO:0000256" key="2">
    <source>
        <dbReference type="ARBA" id="ARBA00022723"/>
    </source>
</evidence>
<dbReference type="EMBL" id="KF900987">
    <property type="protein sequence ID" value="AIF13917.1"/>
    <property type="molecule type" value="Genomic_DNA"/>
</dbReference>
<protein>
    <submittedName>
        <fullName evidence="6">Inositol-phosphate phosphatase (IMPA, suhB)</fullName>
        <ecNumber evidence="6">3.1.3.25</ecNumber>
    </submittedName>
</protein>
<dbReference type="PANTHER" id="PTHR20854">
    <property type="entry name" value="INOSITOL MONOPHOSPHATASE"/>
    <property type="match status" value="1"/>
</dbReference>
<dbReference type="PRINTS" id="PR00377">
    <property type="entry name" value="IMPHPHTASES"/>
</dbReference>
<evidence type="ECO:0000313" key="6">
    <source>
        <dbReference type="EMBL" id="AIF13917.1"/>
    </source>
</evidence>
<feature type="binding site" evidence="5">
    <location>
        <position position="75"/>
    </location>
    <ligand>
        <name>Mg(2+)</name>
        <dbReference type="ChEBI" id="CHEBI:18420"/>
        <label>1</label>
        <note>catalytic</note>
    </ligand>
</feature>
<comment type="cofactor">
    <cofactor evidence="1 5">
        <name>Mg(2+)</name>
        <dbReference type="ChEBI" id="CHEBI:18420"/>
    </cofactor>
</comment>
<dbReference type="GO" id="GO:0008934">
    <property type="term" value="F:inositol monophosphate 1-phosphatase activity"/>
    <property type="evidence" value="ECO:0007669"/>
    <property type="project" value="TreeGrafter"/>
</dbReference>
<evidence type="ECO:0000256" key="5">
    <source>
        <dbReference type="PIRSR" id="PIRSR600760-2"/>
    </source>
</evidence>
<reference evidence="6" key="1">
    <citation type="journal article" date="2014" name="Genome Biol. Evol.">
        <title>Pangenome evidence for extensive interdomain horizontal transfer affecting lineage core and shell genes in uncultured planktonic thaumarchaeota and euryarchaeota.</title>
        <authorList>
            <person name="Deschamps P."/>
            <person name="Zivanovic Y."/>
            <person name="Moreira D."/>
            <person name="Rodriguez-Valera F."/>
            <person name="Lopez-Garcia P."/>
        </authorList>
    </citation>
    <scope>NUCLEOTIDE SEQUENCE</scope>
</reference>
<keyword evidence="2 5" id="KW-0479">Metal-binding</keyword>
<dbReference type="GO" id="GO:0046872">
    <property type="term" value="F:metal ion binding"/>
    <property type="evidence" value="ECO:0007669"/>
    <property type="project" value="UniProtKB-KW"/>
</dbReference>
<dbReference type="Gene3D" id="3.30.540.10">
    <property type="entry name" value="Fructose-1,6-Bisphosphatase, subunit A, domain 1"/>
    <property type="match status" value="1"/>
</dbReference>
<dbReference type="SUPFAM" id="SSF56655">
    <property type="entry name" value="Carbohydrate phosphatase"/>
    <property type="match status" value="1"/>
</dbReference>
<evidence type="ECO:0000256" key="4">
    <source>
        <dbReference type="ARBA" id="ARBA00022842"/>
    </source>
</evidence>
<dbReference type="Gene3D" id="3.40.190.80">
    <property type="match status" value="1"/>
</dbReference>
<dbReference type="Pfam" id="PF00459">
    <property type="entry name" value="Inositol_P"/>
    <property type="match status" value="1"/>
</dbReference>
<proteinExistence type="predicted"/>
<accession>A0A075HHK8</accession>
<dbReference type="PANTHER" id="PTHR20854:SF4">
    <property type="entry name" value="INOSITOL-1-MONOPHOSPHATASE-RELATED"/>
    <property type="match status" value="1"/>
</dbReference>